<dbReference type="SUPFAM" id="SSF52540">
    <property type="entry name" value="P-loop containing nucleoside triphosphate hydrolases"/>
    <property type="match status" value="1"/>
</dbReference>
<dbReference type="InterPro" id="IPR027417">
    <property type="entry name" value="P-loop_NTPase"/>
</dbReference>
<name>A0A2S3ZTE3_ARTGL</name>
<accession>A0A2S3ZTE3</accession>
<evidence type="ECO:0000313" key="2">
    <source>
        <dbReference type="Proteomes" id="UP000237061"/>
    </source>
</evidence>
<gene>
    <name evidence="1" type="ORF">CVS27_15535</name>
</gene>
<dbReference type="Gene3D" id="3.40.50.300">
    <property type="entry name" value="P-loop containing nucleotide triphosphate hydrolases"/>
    <property type="match status" value="1"/>
</dbReference>
<proteinExistence type="predicted"/>
<comment type="caution">
    <text evidence="1">The sequence shown here is derived from an EMBL/GenBank/DDBJ whole genome shotgun (WGS) entry which is preliminary data.</text>
</comment>
<dbReference type="AlphaFoldDB" id="A0A2S3ZTE3"/>
<dbReference type="EMBL" id="PPXC01000013">
    <property type="protein sequence ID" value="POH72531.1"/>
    <property type="molecule type" value="Genomic_DNA"/>
</dbReference>
<protein>
    <submittedName>
        <fullName evidence="1">Uncharacterized protein</fullName>
    </submittedName>
</protein>
<evidence type="ECO:0000313" key="1">
    <source>
        <dbReference type="EMBL" id="POH72531.1"/>
    </source>
</evidence>
<sequence length="277" mass="29253">MAAIFLCSGAGSPGITSTAVGLADVWPRPVMVVEADTSKPSSVIPGFMQGQLDNSRGLLPLAVQAQRQGLSSDILWEQLVPLVQDLGRDGDQRGKYLLSGISNTGAGKGMTGFWSDLAIVLSQQGDSGVDVIVDAGRYVPGDPRTPLMQMSDSVMVLTRPVLPDLGALIGQLDELKENLARVGHGEHLGLVLMEAVTGNYSGRDIERQLGVPVLGKMPWDPSTAAVYSLGVPKAKNFKRTGLSSALTALAASVDSQILDRTKRLGSRPVPKEEVKQA</sequence>
<dbReference type="Proteomes" id="UP000237061">
    <property type="component" value="Unassembled WGS sequence"/>
</dbReference>
<keyword evidence="2" id="KW-1185">Reference proteome</keyword>
<reference evidence="1 2" key="1">
    <citation type="submission" date="2018-01" db="EMBL/GenBank/DDBJ databases">
        <title>Arthrobacter sp. nov., from glaciers in China.</title>
        <authorList>
            <person name="Liu Q."/>
            <person name="Xin Y.-H."/>
        </authorList>
    </citation>
    <scope>NUCLEOTIDE SEQUENCE [LARGE SCALE GENOMIC DNA]</scope>
    <source>
        <strain evidence="1 2">HLT2-12-2</strain>
    </source>
</reference>
<dbReference type="RefSeq" id="WP_103466754.1">
    <property type="nucleotide sequence ID" value="NZ_PPXC01000013.1"/>
</dbReference>
<organism evidence="1 2">
    <name type="scientific">Arthrobacter glacialis</name>
    <dbReference type="NCBI Taxonomy" id="1664"/>
    <lineage>
        <taxon>Bacteria</taxon>
        <taxon>Bacillati</taxon>
        <taxon>Actinomycetota</taxon>
        <taxon>Actinomycetes</taxon>
        <taxon>Micrococcales</taxon>
        <taxon>Micrococcaceae</taxon>
        <taxon>Arthrobacter</taxon>
    </lineage>
</organism>